<evidence type="ECO:0000256" key="2">
    <source>
        <dbReference type="ARBA" id="ARBA00004496"/>
    </source>
</evidence>
<keyword evidence="7" id="KW-0539">Nucleus</keyword>
<proteinExistence type="inferred from homology"/>
<sequence length="876" mass="92452">MDRFSSSSAAAQAWQGDAAGPSNLETPQMDHTALFSASTPTSSTPSRQTFPRRLSLLHNDVASPARASTGSDDAARKGARRLSLSSNQTVVSGAGPSSATVETPRRTKRSSISYISSPATDEGHLSRTLSNSSASGRTRTGSISRANIASRRNPSASQATSVTGDATSDADDWLMSEEDTSFSSATKSMAERDSAKVEALFNDTGYREGITAGKLSTLQAGFDQGFNEVGAPIGNQVGLLRGQVAALLLLTSPTLPSLSPVAATAARKGIVRNRGANSGAAAASLPLLVNPRLQEATLQLKQLANELDAVKLADLAEPDHEAIEHERLHQDGAQIGEMTSETERDQLHRKNLLRGLEQRLLSTSHRASRRTLSLSSDESSSSRDLLRLIAEKERRCFELREELASEEASLQQLRSTWQRMATRELAYSAPSPTTTLSSRHRRGEGSTASSTGDVAIEAWNTLSSKLPGSFKLQLNNLLESIANVDNPPAEPIEKQSAMATKASPANVASSAGTDAAMLRPTYGSGLGVLEEEGSDVGSAALSPRSPRSPVNLGGGMPESNSTSPNCTITALGTGRATWQQPELQQPELASLAVQDSQALGFHVDSNGIAHACTAASGIRLIDADEEIAPSTPPKSEDSQNTSWTSRRTSVLGSLSSSLQSRLQSTSTSTNGSEETATFASMFAKRFKEARDNASDLLREAERKLGNAMAMDEFLNVASPAHASQRPRSPQITLDEASTDTMYQRQDAIAEDGSAWYAAAGGQPRRSSCSSRNDTLSAQTRACDSTRTDGMARLSISSSSSHGSRATGAGIYASPHLSPVIGGAPGAAGVFGMLMGSQSDLNRRASGDSWSWRANDDDDEDWQASAHDRSGGAAKLT</sequence>
<dbReference type="RefSeq" id="XP_011390304.1">
    <property type="nucleotide sequence ID" value="XM_011392002.1"/>
</dbReference>
<dbReference type="STRING" id="237631.A0A0D1DX01"/>
<feature type="compositionally biased region" description="Low complexity" evidence="9">
    <location>
        <begin position="644"/>
        <end position="676"/>
    </location>
</feature>
<protein>
    <recommendedName>
        <fullName evidence="5">Protein YAE1</fullName>
    </recommendedName>
    <alternativeName>
        <fullName evidence="4">Protein yae1</fullName>
    </alternativeName>
</protein>
<dbReference type="AlphaFoldDB" id="A0A0D1DX01"/>
<feature type="compositionally biased region" description="Polar residues" evidence="9">
    <location>
        <begin position="83"/>
        <end position="101"/>
    </location>
</feature>
<dbReference type="InterPro" id="IPR019191">
    <property type="entry name" value="Essential_protein_Yae1_N"/>
</dbReference>
<dbReference type="PANTHER" id="PTHR18829">
    <property type="entry name" value="PROTEIN YAE1 HOMOLOG"/>
    <property type="match status" value="1"/>
</dbReference>
<feature type="coiled-coil region" evidence="8">
    <location>
        <begin position="683"/>
        <end position="710"/>
    </location>
</feature>
<feature type="region of interest" description="Disordered" evidence="9">
    <location>
        <begin position="626"/>
        <end position="676"/>
    </location>
</feature>
<evidence type="ECO:0000256" key="6">
    <source>
        <dbReference type="ARBA" id="ARBA00022490"/>
    </source>
</evidence>
<evidence type="ECO:0000313" key="11">
    <source>
        <dbReference type="EMBL" id="KIS68091.1"/>
    </source>
</evidence>
<dbReference type="GeneID" id="23566508"/>
<evidence type="ECO:0000256" key="4">
    <source>
        <dbReference type="ARBA" id="ARBA00017286"/>
    </source>
</evidence>
<comment type="subcellular location">
    <subcellularLocation>
        <location evidence="2">Cytoplasm</location>
    </subcellularLocation>
    <subcellularLocation>
        <location evidence="1">Nucleus</location>
    </subcellularLocation>
</comment>
<dbReference type="KEGG" id="uma:UMAG_10480"/>
<dbReference type="Proteomes" id="UP000000561">
    <property type="component" value="Chromosome 10"/>
</dbReference>
<dbReference type="eggNOG" id="KOG4774">
    <property type="taxonomic scope" value="Eukaryota"/>
</dbReference>
<dbReference type="GO" id="GO:0005737">
    <property type="term" value="C:cytoplasm"/>
    <property type="evidence" value="ECO:0007669"/>
    <property type="project" value="UniProtKB-SubCell"/>
</dbReference>
<evidence type="ECO:0000256" key="5">
    <source>
        <dbReference type="ARBA" id="ARBA00018400"/>
    </source>
</evidence>
<dbReference type="EMBL" id="CM003149">
    <property type="protein sequence ID" value="KIS68091.1"/>
    <property type="molecule type" value="Genomic_DNA"/>
</dbReference>
<feature type="region of interest" description="Disordered" evidence="9">
    <location>
        <begin position="426"/>
        <end position="450"/>
    </location>
</feature>
<dbReference type="PANTHER" id="PTHR18829:SF0">
    <property type="entry name" value="PROTEIN YAE1 HOMOLOG"/>
    <property type="match status" value="1"/>
</dbReference>
<feature type="region of interest" description="Disordered" evidence="9">
    <location>
        <begin position="1"/>
        <end position="172"/>
    </location>
</feature>
<evidence type="ECO:0000256" key="1">
    <source>
        <dbReference type="ARBA" id="ARBA00004123"/>
    </source>
</evidence>
<evidence type="ECO:0000256" key="9">
    <source>
        <dbReference type="SAM" id="MobiDB-lite"/>
    </source>
</evidence>
<feature type="compositionally biased region" description="Polar residues" evidence="9">
    <location>
        <begin position="764"/>
        <end position="784"/>
    </location>
</feature>
<feature type="region of interest" description="Disordered" evidence="9">
    <location>
        <begin position="759"/>
        <end position="785"/>
    </location>
</feature>
<dbReference type="InParanoid" id="A0A0D1DX01"/>
<gene>
    <name evidence="11" type="ORF">UMAG_10480</name>
</gene>
<keyword evidence="8" id="KW-0175">Coiled coil</keyword>
<keyword evidence="12" id="KW-1185">Reference proteome</keyword>
<comment type="similarity">
    <text evidence="3">Belongs to the YAE1 family.</text>
</comment>
<dbReference type="InterPro" id="IPR038881">
    <property type="entry name" value="Yae1-like"/>
</dbReference>
<feature type="coiled-coil region" evidence="8">
    <location>
        <begin position="389"/>
        <end position="416"/>
    </location>
</feature>
<reference evidence="11 12" key="1">
    <citation type="journal article" date="2006" name="Nature">
        <title>Insights from the genome of the biotrophic fungal plant pathogen Ustilago maydis.</title>
        <authorList>
            <person name="Kamper J."/>
            <person name="Kahmann R."/>
            <person name="Bolker M."/>
            <person name="Ma L.J."/>
            <person name="Brefort T."/>
            <person name="Saville B.J."/>
            <person name="Banuett F."/>
            <person name="Kronstad J.W."/>
            <person name="Gold S.E."/>
            <person name="Muller O."/>
            <person name="Perlin M.H."/>
            <person name="Wosten H.A."/>
            <person name="de Vries R."/>
            <person name="Ruiz-Herrera J."/>
            <person name="Reynaga-Pena C.G."/>
            <person name="Snetselaar K."/>
            <person name="McCann M."/>
            <person name="Perez-Martin J."/>
            <person name="Feldbrugge M."/>
            <person name="Basse C.W."/>
            <person name="Steinberg G."/>
            <person name="Ibeas J.I."/>
            <person name="Holloman W."/>
            <person name="Guzman P."/>
            <person name="Farman M."/>
            <person name="Stajich J.E."/>
            <person name="Sentandreu R."/>
            <person name="Gonzalez-Prieto J.M."/>
            <person name="Kennell J.C."/>
            <person name="Molina L."/>
            <person name="Schirawski J."/>
            <person name="Mendoza-Mendoza A."/>
            <person name="Greilinger D."/>
            <person name="Munch K."/>
            <person name="Rossel N."/>
            <person name="Scherer M."/>
            <person name="Vranes M."/>
            <person name="Ladendorf O."/>
            <person name="Vincon V."/>
            <person name="Fuchs U."/>
            <person name="Sandrock B."/>
            <person name="Meng S."/>
            <person name="Ho E.C."/>
            <person name="Cahill M.J."/>
            <person name="Boyce K.J."/>
            <person name="Klose J."/>
            <person name="Klosterman S.J."/>
            <person name="Deelstra H.J."/>
            <person name="Ortiz-Castellanos L."/>
            <person name="Li W."/>
            <person name="Sanchez-Alonso P."/>
            <person name="Schreier P.H."/>
            <person name="Hauser-Hahn I."/>
            <person name="Vaupel M."/>
            <person name="Koopmann E."/>
            <person name="Friedrich G."/>
            <person name="Voss H."/>
            <person name="Schluter T."/>
            <person name="Margolis J."/>
            <person name="Platt D."/>
            <person name="Swimmer C."/>
            <person name="Gnirke A."/>
            <person name="Chen F."/>
            <person name="Vysotskaia V."/>
            <person name="Mannhaupt G."/>
            <person name="Guldener U."/>
            <person name="Munsterkotter M."/>
            <person name="Haase D."/>
            <person name="Oesterheld M."/>
            <person name="Mewes H.W."/>
            <person name="Mauceli E.W."/>
            <person name="DeCaprio D."/>
            <person name="Wade C.M."/>
            <person name="Butler J."/>
            <person name="Young S."/>
            <person name="Jaffe D.B."/>
            <person name="Calvo S."/>
            <person name="Nusbaum C."/>
            <person name="Galagan J."/>
            <person name="Birren B.W."/>
        </authorList>
    </citation>
    <scope>NUCLEOTIDE SEQUENCE [LARGE SCALE GENOMIC DNA]</scope>
    <source>
        <strain evidence="12">DSM 14603 / FGSC 9021 / UM521</strain>
    </source>
</reference>
<dbReference type="GO" id="GO:0005634">
    <property type="term" value="C:nucleus"/>
    <property type="evidence" value="ECO:0007669"/>
    <property type="project" value="UniProtKB-SubCell"/>
</dbReference>
<feature type="compositionally biased region" description="Polar residues" evidence="9">
    <location>
        <begin position="127"/>
        <end position="166"/>
    </location>
</feature>
<dbReference type="VEuPathDB" id="FungiDB:UMAG_10480"/>
<name>A0A0D1DX01_MYCMD</name>
<evidence type="ECO:0000313" key="12">
    <source>
        <dbReference type="Proteomes" id="UP000000561"/>
    </source>
</evidence>
<evidence type="ECO:0000256" key="8">
    <source>
        <dbReference type="SAM" id="Coils"/>
    </source>
</evidence>
<accession>A0A0D1DX01</accession>
<evidence type="ECO:0000256" key="7">
    <source>
        <dbReference type="ARBA" id="ARBA00023242"/>
    </source>
</evidence>
<feature type="compositionally biased region" description="Low complexity" evidence="9">
    <location>
        <begin position="1"/>
        <end position="20"/>
    </location>
</feature>
<feature type="compositionally biased region" description="Polar residues" evidence="9">
    <location>
        <begin position="110"/>
        <end position="119"/>
    </location>
</feature>
<feature type="compositionally biased region" description="Low complexity" evidence="9">
    <location>
        <begin position="32"/>
        <end position="53"/>
    </location>
</feature>
<dbReference type="OrthoDB" id="20086at2759"/>
<feature type="region of interest" description="Disordered" evidence="9">
    <location>
        <begin position="533"/>
        <end position="564"/>
    </location>
</feature>
<feature type="region of interest" description="Disordered" evidence="9">
    <location>
        <begin position="839"/>
        <end position="876"/>
    </location>
</feature>
<keyword evidence="6" id="KW-0963">Cytoplasm</keyword>
<evidence type="ECO:0000256" key="3">
    <source>
        <dbReference type="ARBA" id="ARBA00007096"/>
    </source>
</evidence>
<feature type="compositionally biased region" description="Low complexity" evidence="9">
    <location>
        <begin position="535"/>
        <end position="549"/>
    </location>
</feature>
<evidence type="ECO:0000259" key="10">
    <source>
        <dbReference type="Pfam" id="PF09811"/>
    </source>
</evidence>
<feature type="domain" description="Essential protein Yae1 N-terminal" evidence="10">
    <location>
        <begin position="205"/>
        <end position="244"/>
    </location>
</feature>
<dbReference type="Pfam" id="PF09811">
    <property type="entry name" value="Yae1_N"/>
    <property type="match status" value="1"/>
</dbReference>
<organism evidence="11 12">
    <name type="scientific">Mycosarcoma maydis</name>
    <name type="common">Corn smut fungus</name>
    <name type="synonym">Ustilago maydis</name>
    <dbReference type="NCBI Taxonomy" id="5270"/>
    <lineage>
        <taxon>Eukaryota</taxon>
        <taxon>Fungi</taxon>
        <taxon>Dikarya</taxon>
        <taxon>Basidiomycota</taxon>
        <taxon>Ustilaginomycotina</taxon>
        <taxon>Ustilaginomycetes</taxon>
        <taxon>Ustilaginales</taxon>
        <taxon>Ustilaginaceae</taxon>
        <taxon>Mycosarcoma</taxon>
    </lineage>
</organism>